<dbReference type="PANTHER" id="PTHR10509:SF14">
    <property type="entry name" value="CAFFEOYL-COA O-METHYLTRANSFERASE 3-RELATED"/>
    <property type="match status" value="1"/>
</dbReference>
<evidence type="ECO:0000256" key="4">
    <source>
        <dbReference type="ARBA" id="ARBA00023453"/>
    </source>
</evidence>
<dbReference type="InterPro" id="IPR050362">
    <property type="entry name" value="Cation-dep_OMT"/>
</dbReference>
<evidence type="ECO:0000313" key="6">
    <source>
        <dbReference type="Proteomes" id="UP001365128"/>
    </source>
</evidence>
<proteinExistence type="inferred from homology"/>
<dbReference type="CDD" id="cd02440">
    <property type="entry name" value="AdoMet_MTases"/>
    <property type="match status" value="1"/>
</dbReference>
<keyword evidence="3" id="KW-0949">S-adenosyl-L-methionine</keyword>
<dbReference type="InterPro" id="IPR002935">
    <property type="entry name" value="SAM_O-MeTrfase"/>
</dbReference>
<evidence type="ECO:0000313" key="5">
    <source>
        <dbReference type="EMBL" id="KAK7546365.1"/>
    </source>
</evidence>
<dbReference type="PANTHER" id="PTHR10509">
    <property type="entry name" value="O-METHYLTRANSFERASE-RELATED"/>
    <property type="match status" value="1"/>
</dbReference>
<dbReference type="EMBL" id="JBBPDW010000015">
    <property type="protein sequence ID" value="KAK7546365.1"/>
    <property type="molecule type" value="Genomic_DNA"/>
</dbReference>
<keyword evidence="2" id="KW-0808">Transferase</keyword>
<comment type="similarity">
    <text evidence="4">Belongs to the class I-like SAM-binding methyltransferase superfamily. Cation-dependent O-methyltransferase family.</text>
</comment>
<dbReference type="SUPFAM" id="SSF53335">
    <property type="entry name" value="S-adenosyl-L-methionine-dependent methyltransferases"/>
    <property type="match status" value="1"/>
</dbReference>
<evidence type="ECO:0000256" key="2">
    <source>
        <dbReference type="ARBA" id="ARBA00022679"/>
    </source>
</evidence>
<gene>
    <name evidence="5" type="ORF">IWX46DRAFT_90523</name>
</gene>
<comment type="caution">
    <text evidence="5">The sequence shown here is derived from an EMBL/GenBank/DDBJ whole genome shotgun (WGS) entry which is preliminary data.</text>
</comment>
<dbReference type="Gene3D" id="3.40.50.150">
    <property type="entry name" value="Vaccinia Virus protein VP39"/>
    <property type="match status" value="1"/>
</dbReference>
<keyword evidence="6" id="KW-1185">Reference proteome</keyword>
<sequence>MIDNRSNFLFRNTLLALRNQSTRMPSKRTQFGPGEGLDPAWISVDAYTFSHLHPDTRPNSAVLDQALRQSAREGLPPIHSSRSLGKFLALQCRVGRVKHALDVGTLGGYSAIWMASENPGLRVTSLEFSPKHAEVARKNIEAAGVADRVDVRVGPAVDLLPVIAKDIEAGRLDKIGFTFIDADKANNYTYADWAIRLGYPGASILVDNVVHHGEVLDEELARHWDHVGGARDVIERIGRDDRVEAVVLRVVGERSYDGFLMAVVK</sequence>
<evidence type="ECO:0000256" key="1">
    <source>
        <dbReference type="ARBA" id="ARBA00022603"/>
    </source>
</evidence>
<keyword evidence="1" id="KW-0489">Methyltransferase</keyword>
<reference evidence="5 6" key="1">
    <citation type="submission" date="2024-04" db="EMBL/GenBank/DDBJ databases">
        <title>Phyllosticta paracitricarpa is synonymous to the EU quarantine fungus P. citricarpa based on phylogenomic analyses.</title>
        <authorList>
            <consortium name="Lawrence Berkeley National Laboratory"/>
            <person name="Van Ingen-Buijs V.A."/>
            <person name="Van Westerhoven A.C."/>
            <person name="Haridas S."/>
            <person name="Skiadas P."/>
            <person name="Martin F."/>
            <person name="Groenewald J.Z."/>
            <person name="Crous P.W."/>
            <person name="Seidl M.F."/>
        </authorList>
    </citation>
    <scope>NUCLEOTIDE SEQUENCE [LARGE SCALE GENOMIC DNA]</scope>
    <source>
        <strain evidence="5 6">CBS 122670</strain>
    </source>
</reference>
<dbReference type="InterPro" id="IPR029063">
    <property type="entry name" value="SAM-dependent_MTases_sf"/>
</dbReference>
<dbReference type="Proteomes" id="UP001365128">
    <property type="component" value="Unassembled WGS sequence"/>
</dbReference>
<dbReference type="PROSITE" id="PS51682">
    <property type="entry name" value="SAM_OMT_I"/>
    <property type="match status" value="1"/>
</dbReference>
<organism evidence="5 6">
    <name type="scientific">Phyllosticta citricarpa</name>
    <dbReference type="NCBI Taxonomy" id="55181"/>
    <lineage>
        <taxon>Eukaryota</taxon>
        <taxon>Fungi</taxon>
        <taxon>Dikarya</taxon>
        <taxon>Ascomycota</taxon>
        <taxon>Pezizomycotina</taxon>
        <taxon>Dothideomycetes</taxon>
        <taxon>Dothideomycetes incertae sedis</taxon>
        <taxon>Botryosphaeriales</taxon>
        <taxon>Phyllostictaceae</taxon>
        <taxon>Phyllosticta</taxon>
    </lineage>
</organism>
<accession>A0ABR1MDH4</accession>
<name>A0ABR1MDH4_9PEZI</name>
<evidence type="ECO:0000256" key="3">
    <source>
        <dbReference type="ARBA" id="ARBA00022691"/>
    </source>
</evidence>
<protein>
    <submittedName>
        <fullName evidence="5">O-methyltransferase-like protein family 3</fullName>
    </submittedName>
</protein>
<dbReference type="Pfam" id="PF01596">
    <property type="entry name" value="Methyltransf_3"/>
    <property type="match status" value="1"/>
</dbReference>